<dbReference type="InterPro" id="IPR042557">
    <property type="entry name" value="SCO4226"/>
</dbReference>
<name>A0A2S7KUM5_9FLAO</name>
<feature type="domain" description="HTH araC/xylS-type" evidence="2">
    <location>
        <begin position="252"/>
        <end position="336"/>
    </location>
</feature>
<evidence type="ECO:0000259" key="2">
    <source>
        <dbReference type="PROSITE" id="PS01124"/>
    </source>
</evidence>
<gene>
    <name evidence="3" type="ORF">BST83_02745</name>
</gene>
<dbReference type="Pfam" id="PF14026">
    <property type="entry name" value="SCO4226-like"/>
    <property type="match status" value="1"/>
</dbReference>
<dbReference type="InterPro" id="IPR029787">
    <property type="entry name" value="Nucleotide_cyclase"/>
</dbReference>
<sequence>MPIYLDRHSFISDVSAKEAAQEHLLDLGIQDQHGCKAITYWFDEVRKVAFCLVEALSKEAVREMHDHAHGGVPNEIIEVDESVVLAFLGRVKDPFNKEGEVLKLIEEPAFRFIMAINFIEDSHHVQINKVFSNTLKQGVKKHNGAIVESTKGRFLTIFTTVQSTIDFAKILVEFSSKNTLNLQIGLSCGNPVDNAQIIFEKVIIEAKNLCLASRRGQIVMSSAIKKMYQKGDASLNTLNFKDLKPVDTEFLAEFIAFLADHWHNPNLKTQDCCTYLRISSSSLHRKMTASLSVSFTVFLREYRLKKSIEMFPQFNIIAEVSYDVGFNSPEYFRKCFYDFLVFLLQTTSGSPGFVLHKVIC</sequence>
<proteinExistence type="predicted"/>
<evidence type="ECO:0000256" key="1">
    <source>
        <dbReference type="ARBA" id="ARBA00023125"/>
    </source>
</evidence>
<dbReference type="InterPro" id="IPR018060">
    <property type="entry name" value="HTH_AraC"/>
</dbReference>
<dbReference type="EMBL" id="MQUA01000013">
    <property type="protein sequence ID" value="PQB06223.1"/>
    <property type="molecule type" value="Genomic_DNA"/>
</dbReference>
<dbReference type="AlphaFoldDB" id="A0A2S7KUM5"/>
<dbReference type="Gene3D" id="1.10.10.60">
    <property type="entry name" value="Homeodomain-like"/>
    <property type="match status" value="1"/>
</dbReference>
<dbReference type="OrthoDB" id="135231at2"/>
<dbReference type="PANTHER" id="PTHR43280:SF2">
    <property type="entry name" value="HTH-TYPE TRANSCRIPTIONAL REGULATOR EXSA"/>
    <property type="match status" value="1"/>
</dbReference>
<reference evidence="3 4" key="1">
    <citation type="submission" date="2016-11" db="EMBL/GenBank/DDBJ databases">
        <title>Trade-off between light-utilization and light-protection in marine flavobacteria.</title>
        <authorList>
            <person name="Kumagai Y."/>
        </authorList>
    </citation>
    <scope>NUCLEOTIDE SEQUENCE [LARGE SCALE GENOMIC DNA]</scope>
    <source>
        <strain evidence="3 4">ATCC 700397</strain>
    </source>
</reference>
<dbReference type="Proteomes" id="UP000239522">
    <property type="component" value="Unassembled WGS sequence"/>
</dbReference>
<evidence type="ECO:0000313" key="4">
    <source>
        <dbReference type="Proteomes" id="UP000239522"/>
    </source>
</evidence>
<dbReference type="GO" id="GO:0043565">
    <property type="term" value="F:sequence-specific DNA binding"/>
    <property type="evidence" value="ECO:0007669"/>
    <property type="project" value="InterPro"/>
</dbReference>
<accession>A0A2S7KUM5</accession>
<keyword evidence="1" id="KW-0238">DNA-binding</keyword>
<organism evidence="3 4">
    <name type="scientific">Polaribacter filamentus</name>
    <dbReference type="NCBI Taxonomy" id="53483"/>
    <lineage>
        <taxon>Bacteria</taxon>
        <taxon>Pseudomonadati</taxon>
        <taxon>Bacteroidota</taxon>
        <taxon>Flavobacteriia</taxon>
        <taxon>Flavobacteriales</taxon>
        <taxon>Flavobacteriaceae</taxon>
    </lineage>
</organism>
<dbReference type="PANTHER" id="PTHR43280">
    <property type="entry name" value="ARAC-FAMILY TRANSCRIPTIONAL REGULATOR"/>
    <property type="match status" value="1"/>
</dbReference>
<protein>
    <recommendedName>
        <fullName evidence="2">HTH araC/xylS-type domain-containing protein</fullName>
    </recommendedName>
</protein>
<dbReference type="GO" id="GO:0003700">
    <property type="term" value="F:DNA-binding transcription factor activity"/>
    <property type="evidence" value="ECO:0007669"/>
    <property type="project" value="InterPro"/>
</dbReference>
<evidence type="ECO:0000313" key="3">
    <source>
        <dbReference type="EMBL" id="PQB06223.1"/>
    </source>
</evidence>
<dbReference type="Gene3D" id="3.30.70.1230">
    <property type="entry name" value="Nucleotide cyclase"/>
    <property type="match status" value="1"/>
</dbReference>
<dbReference type="InterPro" id="IPR025336">
    <property type="entry name" value="SCO4226-like"/>
</dbReference>
<dbReference type="PROSITE" id="PS01124">
    <property type="entry name" value="HTH_ARAC_FAMILY_2"/>
    <property type="match status" value="1"/>
</dbReference>
<dbReference type="Gene3D" id="3.30.70.3090">
    <property type="entry name" value="ORF SCO4226, nickel-binding ferredoxin-like monomer"/>
    <property type="match status" value="1"/>
</dbReference>
<comment type="caution">
    <text evidence="3">The sequence shown here is derived from an EMBL/GenBank/DDBJ whole genome shotgun (WGS) entry which is preliminary data.</text>
</comment>
<keyword evidence="4" id="KW-1185">Reference proteome</keyword>
<dbReference type="RefSeq" id="WP_104808478.1">
    <property type="nucleotide sequence ID" value="NZ_MQUA01000013.1"/>
</dbReference>